<keyword evidence="2" id="KW-0677">Repeat</keyword>
<dbReference type="InterPro" id="IPR001611">
    <property type="entry name" value="Leu-rich_rpt"/>
</dbReference>
<accession>A0A3F2RD03</accession>
<evidence type="ECO:0000256" key="3">
    <source>
        <dbReference type="SAM" id="Phobius"/>
    </source>
</evidence>
<evidence type="ECO:0000256" key="1">
    <source>
        <dbReference type="ARBA" id="ARBA00022614"/>
    </source>
</evidence>
<dbReference type="PANTHER" id="PTHR48056:SF26">
    <property type="entry name" value="MDIS1-INTERACTING RECEPTOR LIKE KINASE 1"/>
    <property type="match status" value="1"/>
</dbReference>
<name>A0A3F2RD03_9STRA</name>
<evidence type="ECO:0000313" key="5">
    <source>
        <dbReference type="EMBL" id="RLN65193.1"/>
    </source>
</evidence>
<evidence type="ECO:0000313" key="4">
    <source>
        <dbReference type="EMBL" id="RLN53461.1"/>
    </source>
</evidence>
<keyword evidence="3" id="KW-1133">Transmembrane helix</keyword>
<dbReference type="Gene3D" id="3.80.10.10">
    <property type="entry name" value="Ribonuclease Inhibitor"/>
    <property type="match status" value="1"/>
</dbReference>
<dbReference type="GO" id="GO:0033612">
    <property type="term" value="F:receptor serine/threonine kinase binding"/>
    <property type="evidence" value="ECO:0007669"/>
    <property type="project" value="TreeGrafter"/>
</dbReference>
<dbReference type="OrthoDB" id="116432at2759"/>
<feature type="transmembrane region" description="Helical" evidence="3">
    <location>
        <begin position="254"/>
        <end position="277"/>
    </location>
</feature>
<dbReference type="EMBL" id="MBDO02000616">
    <property type="protein sequence ID" value="RLN53461.1"/>
    <property type="molecule type" value="Genomic_DNA"/>
</dbReference>
<keyword evidence="3" id="KW-0812">Transmembrane</keyword>
<evidence type="ECO:0000313" key="6">
    <source>
        <dbReference type="Proteomes" id="UP000277300"/>
    </source>
</evidence>
<dbReference type="EMBL" id="MBAD02000612">
    <property type="protein sequence ID" value="RLN65193.1"/>
    <property type="molecule type" value="Genomic_DNA"/>
</dbReference>
<organism evidence="4 6">
    <name type="scientific">Phytophthora kernoviae</name>
    <dbReference type="NCBI Taxonomy" id="325452"/>
    <lineage>
        <taxon>Eukaryota</taxon>
        <taxon>Sar</taxon>
        <taxon>Stramenopiles</taxon>
        <taxon>Oomycota</taxon>
        <taxon>Peronosporomycetes</taxon>
        <taxon>Peronosporales</taxon>
        <taxon>Peronosporaceae</taxon>
        <taxon>Phytophthora</taxon>
    </lineage>
</organism>
<comment type="caution">
    <text evidence="4">The sequence shown here is derived from an EMBL/GenBank/DDBJ whole genome shotgun (WGS) entry which is preliminary data.</text>
</comment>
<reference evidence="6 7" key="1">
    <citation type="submission" date="2018-07" db="EMBL/GenBank/DDBJ databases">
        <title>Genome sequencing of oomycete isolates from Chile give support for New Zealand origin for Phytophthora kernoviae and make available the first Nothophytophthora sp. genome.</title>
        <authorList>
            <person name="Studholme D.J."/>
            <person name="Sanfuentes E."/>
            <person name="Panda P."/>
            <person name="Hill R."/>
            <person name="Sambles C."/>
            <person name="Grant M."/>
            <person name="Williams N.M."/>
            <person name="Mcdougal R.L."/>
        </authorList>
    </citation>
    <scope>NUCLEOTIDE SEQUENCE [LARGE SCALE GENOMIC DNA]</scope>
    <source>
        <strain evidence="4">Chile6</strain>
        <strain evidence="5">Chile7</strain>
    </source>
</reference>
<sequence length="513" mass="58666">MQVARKITNVFRIPSKRARRKAISQVTDGADRLRAQANAIVEEISLARTAKKLKLHMSQRMIRVGWVVVLFFHVFNSVYSGMLAYLYYFMAKPKMAYYVQLLRMMPQQNYDVVIALYACIGAVNFYSALKMLIYSLHYRRLVFRKAINPEAENDRANEKALTGFRALKRFVSGFGRAISARGEWFDIVLVMREIVEITSQTVQAHSCSVLISSVWMNQVFCGLIFSNAMANTLVHHNIREKIGLRRLYSTAIDLALDFAWGFIIPCRIIFVYVTMYIKNKHNFPESFSYSDTMQIKAILECNQFFMVSWLDAATTTLPYLNMLSELVITEDIRGFNNLMRLELYNSTVVNWPSSASLSLSYVPSLVTLFIIRSQLVGGIPEGLTTNLSPNIVDIEFVASDFDGQLPDDLADKWSSVEMLYIEHSGLREFPSVVSNMALTDLSLIDNNISVIPEDVQLSDSLMYVMLDRNPLKRIPDSFQSLEDLFFLTFQHTNVTSLPQWLHDAQTKALKLQL</sequence>
<keyword evidence="1" id="KW-0433">Leucine-rich repeat</keyword>
<dbReference type="PANTHER" id="PTHR48056">
    <property type="entry name" value="LRR RECEPTOR-LIKE SERINE/THREONINE-PROTEIN KINASE-RELATED"/>
    <property type="match status" value="1"/>
</dbReference>
<dbReference type="InterPro" id="IPR050647">
    <property type="entry name" value="Plant_LRR-RLKs"/>
</dbReference>
<dbReference type="SUPFAM" id="SSF52058">
    <property type="entry name" value="L domain-like"/>
    <property type="match status" value="1"/>
</dbReference>
<gene>
    <name evidence="5" type="ORF">BBJ29_008845</name>
    <name evidence="4" type="ORF">BBP00_00009306</name>
</gene>
<evidence type="ECO:0000313" key="7">
    <source>
        <dbReference type="Proteomes" id="UP000284657"/>
    </source>
</evidence>
<dbReference type="PROSITE" id="PS51450">
    <property type="entry name" value="LRR"/>
    <property type="match status" value="1"/>
</dbReference>
<dbReference type="Proteomes" id="UP000277300">
    <property type="component" value="Unassembled WGS sequence"/>
</dbReference>
<dbReference type="InterPro" id="IPR032675">
    <property type="entry name" value="LRR_dom_sf"/>
</dbReference>
<proteinExistence type="predicted"/>
<keyword evidence="3" id="KW-0472">Membrane</keyword>
<dbReference type="AlphaFoldDB" id="A0A3F2RD03"/>
<protein>
    <submittedName>
        <fullName evidence="4">Uncharacterized protein</fullName>
    </submittedName>
</protein>
<dbReference type="Proteomes" id="UP000284657">
    <property type="component" value="Unassembled WGS sequence"/>
</dbReference>
<feature type="transmembrane region" description="Helical" evidence="3">
    <location>
        <begin position="64"/>
        <end position="90"/>
    </location>
</feature>
<feature type="transmembrane region" description="Helical" evidence="3">
    <location>
        <begin position="110"/>
        <end position="129"/>
    </location>
</feature>
<evidence type="ECO:0000256" key="2">
    <source>
        <dbReference type="ARBA" id="ARBA00022737"/>
    </source>
</evidence>